<dbReference type="InterPro" id="IPR012336">
    <property type="entry name" value="Thioredoxin-like_fold"/>
</dbReference>
<dbReference type="Gene3D" id="3.40.30.10">
    <property type="entry name" value="Glutaredoxin"/>
    <property type="match status" value="1"/>
</dbReference>
<dbReference type="Pfam" id="PF13462">
    <property type="entry name" value="Thioredoxin_4"/>
    <property type="match status" value="1"/>
</dbReference>
<dbReference type="GO" id="GO:0016491">
    <property type="term" value="F:oxidoreductase activity"/>
    <property type="evidence" value="ECO:0007669"/>
    <property type="project" value="UniProtKB-KW"/>
</dbReference>
<keyword evidence="3" id="KW-0560">Oxidoreductase</keyword>
<keyword evidence="4" id="KW-1015">Disulfide bond</keyword>
<evidence type="ECO:0000256" key="4">
    <source>
        <dbReference type="ARBA" id="ARBA00023157"/>
    </source>
</evidence>
<evidence type="ECO:0000259" key="7">
    <source>
        <dbReference type="Pfam" id="PF13462"/>
    </source>
</evidence>
<dbReference type="EMBL" id="UESZ01000001">
    <property type="protein sequence ID" value="SSA34599.1"/>
    <property type="molecule type" value="Genomic_DNA"/>
</dbReference>
<feature type="domain" description="Thioredoxin-like fold" evidence="7">
    <location>
        <begin position="77"/>
        <end position="225"/>
    </location>
</feature>
<keyword evidence="5" id="KW-0676">Redox-active center</keyword>
<dbReference type="SUPFAM" id="SSF52833">
    <property type="entry name" value="Thioredoxin-like"/>
    <property type="match status" value="1"/>
</dbReference>
<dbReference type="InterPro" id="IPR036249">
    <property type="entry name" value="Thioredoxin-like_sf"/>
</dbReference>
<keyword evidence="8" id="KW-0413">Isomerase</keyword>
<dbReference type="GO" id="GO:0016853">
    <property type="term" value="F:isomerase activity"/>
    <property type="evidence" value="ECO:0007669"/>
    <property type="project" value="UniProtKB-KW"/>
</dbReference>
<organism evidence="8 9">
    <name type="scientific">Branchiibius hedensis</name>
    <dbReference type="NCBI Taxonomy" id="672460"/>
    <lineage>
        <taxon>Bacteria</taxon>
        <taxon>Bacillati</taxon>
        <taxon>Actinomycetota</taxon>
        <taxon>Actinomycetes</taxon>
        <taxon>Micrococcales</taxon>
        <taxon>Dermacoccaceae</taxon>
        <taxon>Branchiibius</taxon>
    </lineage>
</organism>
<evidence type="ECO:0000256" key="1">
    <source>
        <dbReference type="ARBA" id="ARBA00005791"/>
    </source>
</evidence>
<accession>A0A2Y8ZWE9</accession>
<evidence type="ECO:0000256" key="6">
    <source>
        <dbReference type="SAM" id="Phobius"/>
    </source>
</evidence>
<comment type="similarity">
    <text evidence="1">Belongs to the thioredoxin family. DsbA subfamily.</text>
</comment>
<dbReference type="OrthoDB" id="117402at2"/>
<reference evidence="9" key="1">
    <citation type="submission" date="2016-10" db="EMBL/GenBank/DDBJ databases">
        <authorList>
            <person name="Varghese N."/>
            <person name="Submissions S."/>
        </authorList>
    </citation>
    <scope>NUCLEOTIDE SEQUENCE [LARGE SCALE GENOMIC DNA]</scope>
    <source>
        <strain evidence="9">DSM 22951</strain>
    </source>
</reference>
<keyword evidence="6" id="KW-0472">Membrane</keyword>
<dbReference type="Proteomes" id="UP000250028">
    <property type="component" value="Unassembled WGS sequence"/>
</dbReference>
<evidence type="ECO:0000313" key="8">
    <source>
        <dbReference type="EMBL" id="SSA34599.1"/>
    </source>
</evidence>
<dbReference type="CDD" id="cd02972">
    <property type="entry name" value="DsbA_family"/>
    <property type="match status" value="1"/>
</dbReference>
<dbReference type="AlphaFoldDB" id="A0A2Y8ZWE9"/>
<feature type="transmembrane region" description="Helical" evidence="6">
    <location>
        <begin position="21"/>
        <end position="42"/>
    </location>
</feature>
<proteinExistence type="inferred from homology"/>
<sequence>MPRPDAAERLKASAPRQGPSKALIAALIATVLVIAGFAAFLVTQSGGSDNAAVPTGGITGGKGVVAYPDVKLQSGAKTVDVYEDFQCPYCKRLETHNGEQMQSMAAAGKVKLVLHVKTFLDGSHPGDNSLRAANAAYCAADAGKFPQYHSTVFANQPATEGEGYTDDQLTSFGKDAGISGSAYDTFVKCVSDQKYKDYAEATETQSGKDGVTGTPTVFIDGKELDQYGAEYGALMSQDNSFESVVTSFKG</sequence>
<protein>
    <submittedName>
        <fullName evidence="8">Protein-disulfide isomerase</fullName>
    </submittedName>
</protein>
<evidence type="ECO:0000256" key="2">
    <source>
        <dbReference type="ARBA" id="ARBA00022729"/>
    </source>
</evidence>
<keyword evidence="6" id="KW-0812">Transmembrane</keyword>
<dbReference type="PANTHER" id="PTHR13887:SF14">
    <property type="entry name" value="DISULFIDE BOND FORMATION PROTEIN D"/>
    <property type="match status" value="1"/>
</dbReference>
<name>A0A2Y8ZWE9_9MICO</name>
<keyword evidence="9" id="KW-1185">Reference proteome</keyword>
<gene>
    <name evidence="8" type="ORF">SAMN04489750_1924</name>
</gene>
<evidence type="ECO:0000256" key="5">
    <source>
        <dbReference type="ARBA" id="ARBA00023284"/>
    </source>
</evidence>
<keyword evidence="2" id="KW-0732">Signal</keyword>
<evidence type="ECO:0000313" key="9">
    <source>
        <dbReference type="Proteomes" id="UP000250028"/>
    </source>
</evidence>
<evidence type="ECO:0000256" key="3">
    <source>
        <dbReference type="ARBA" id="ARBA00023002"/>
    </source>
</evidence>
<dbReference type="PANTHER" id="PTHR13887">
    <property type="entry name" value="GLUTATHIONE S-TRANSFERASE KAPPA"/>
    <property type="match status" value="1"/>
</dbReference>
<keyword evidence="6" id="KW-1133">Transmembrane helix</keyword>
<dbReference type="RefSeq" id="WP_109685311.1">
    <property type="nucleotide sequence ID" value="NZ_QGDN01000001.1"/>
</dbReference>